<dbReference type="InterPro" id="IPR002202">
    <property type="entry name" value="HMG_CoA_Rdtase"/>
</dbReference>
<dbReference type="PANTHER" id="PTHR10572">
    <property type="entry name" value="3-HYDROXY-3-METHYLGLUTARYL-COENZYME A REDUCTASE"/>
    <property type="match status" value="1"/>
</dbReference>
<gene>
    <name evidence="2" type="ORF">SADUNF_Sadunf15G0106300</name>
</gene>
<name>A0A835JDL0_9ROSI</name>
<feature type="coiled-coil region" evidence="1">
    <location>
        <begin position="12"/>
        <end position="74"/>
    </location>
</feature>
<keyword evidence="1" id="KW-0175">Coiled coil</keyword>
<protein>
    <submittedName>
        <fullName evidence="2">Uncharacterized protein</fullName>
    </submittedName>
</protein>
<evidence type="ECO:0000313" key="2">
    <source>
        <dbReference type="EMBL" id="KAF9668218.1"/>
    </source>
</evidence>
<dbReference type="AlphaFoldDB" id="A0A835JDL0"/>
<dbReference type="InterPro" id="IPR009029">
    <property type="entry name" value="HMG_CoA_Rdtase_sub-bd_dom_sf"/>
</dbReference>
<dbReference type="GO" id="GO:0005778">
    <property type="term" value="C:peroxisomal membrane"/>
    <property type="evidence" value="ECO:0007669"/>
    <property type="project" value="TreeGrafter"/>
</dbReference>
<dbReference type="SUPFAM" id="SSF56542">
    <property type="entry name" value="Substrate-binding domain of HMG-CoA reductase"/>
    <property type="match status" value="1"/>
</dbReference>
<dbReference type="GO" id="GO:0016126">
    <property type="term" value="P:sterol biosynthetic process"/>
    <property type="evidence" value="ECO:0007669"/>
    <property type="project" value="TreeGrafter"/>
</dbReference>
<dbReference type="GO" id="GO:0005789">
    <property type="term" value="C:endoplasmic reticulum membrane"/>
    <property type="evidence" value="ECO:0007669"/>
    <property type="project" value="TreeGrafter"/>
</dbReference>
<dbReference type="GO" id="GO:0004420">
    <property type="term" value="F:hydroxymethylglutaryl-CoA reductase (NADPH) activity"/>
    <property type="evidence" value="ECO:0007669"/>
    <property type="project" value="InterPro"/>
</dbReference>
<accession>A0A835JDL0</accession>
<sequence length="188" mass="21505">MKIIQWNKKMVRKLLNKKVVERQNRADDLSREDQEALLETNPHGDLPCQCYKEMTDLKDEVARKDKEIHCLNNLLSSKDQERLKDIKTPQQSPQIRDLCSDKRPVAVKWIEARGKTVACEAIIKVDVVRKVASTLMLVFCHCYTHRHRPRLSQNVEDFHVLVTMPSTEVGTVGGGAQLAFEPALEEGC</sequence>
<dbReference type="PANTHER" id="PTHR10572:SF44">
    <property type="entry name" value="3-HYDROXY-3-METHYLGLUTARYL-COENZYME A REDUCTASE 1"/>
    <property type="match status" value="1"/>
</dbReference>
<dbReference type="GO" id="GO:0015936">
    <property type="term" value="P:coenzyme A metabolic process"/>
    <property type="evidence" value="ECO:0007669"/>
    <property type="project" value="InterPro"/>
</dbReference>
<evidence type="ECO:0000256" key="1">
    <source>
        <dbReference type="SAM" id="Coils"/>
    </source>
</evidence>
<dbReference type="GO" id="GO:0008299">
    <property type="term" value="P:isoprenoid biosynthetic process"/>
    <property type="evidence" value="ECO:0007669"/>
    <property type="project" value="TreeGrafter"/>
</dbReference>
<organism evidence="2 3">
    <name type="scientific">Salix dunnii</name>
    <dbReference type="NCBI Taxonomy" id="1413687"/>
    <lineage>
        <taxon>Eukaryota</taxon>
        <taxon>Viridiplantae</taxon>
        <taxon>Streptophyta</taxon>
        <taxon>Embryophyta</taxon>
        <taxon>Tracheophyta</taxon>
        <taxon>Spermatophyta</taxon>
        <taxon>Magnoliopsida</taxon>
        <taxon>eudicotyledons</taxon>
        <taxon>Gunneridae</taxon>
        <taxon>Pentapetalae</taxon>
        <taxon>rosids</taxon>
        <taxon>fabids</taxon>
        <taxon>Malpighiales</taxon>
        <taxon>Salicaceae</taxon>
        <taxon>Saliceae</taxon>
        <taxon>Salix</taxon>
    </lineage>
</organism>
<comment type="caution">
    <text evidence="2">The sequence shown here is derived from an EMBL/GenBank/DDBJ whole genome shotgun (WGS) entry which is preliminary data.</text>
</comment>
<evidence type="ECO:0000313" key="3">
    <source>
        <dbReference type="Proteomes" id="UP000657918"/>
    </source>
</evidence>
<reference evidence="2 3" key="1">
    <citation type="submission" date="2020-10" db="EMBL/GenBank/DDBJ databases">
        <title>Plant Genome Project.</title>
        <authorList>
            <person name="Zhang R.-G."/>
        </authorList>
    </citation>
    <scope>NUCLEOTIDE SEQUENCE [LARGE SCALE GENOMIC DNA]</scope>
    <source>
        <strain evidence="2">FAFU-HL-1</strain>
        <tissue evidence="2">Leaf</tissue>
    </source>
</reference>
<dbReference type="EMBL" id="JADGMS010000015">
    <property type="protein sequence ID" value="KAF9668218.1"/>
    <property type="molecule type" value="Genomic_DNA"/>
</dbReference>
<dbReference type="Proteomes" id="UP000657918">
    <property type="component" value="Unassembled WGS sequence"/>
</dbReference>
<proteinExistence type="predicted"/>
<dbReference type="PROSITE" id="PS50065">
    <property type="entry name" value="HMG_COA_REDUCTASE_4"/>
    <property type="match status" value="1"/>
</dbReference>
<keyword evidence="3" id="KW-1185">Reference proteome</keyword>